<sequence length="101" mass="11487">MIISLALANPTHRKETISQNVIEKCGLEYTECVTDCINSLSQKACADSPNACPEIEQFRDCVEDGVLPNETDKMDYEQRSIGFTRRFNECLSHLFNNLRGR</sequence>
<dbReference type="VEuPathDB" id="FungiDB:ASPWEDRAFT_537985"/>
<dbReference type="AlphaFoldDB" id="A0A1L9RN36"/>
<dbReference type="RefSeq" id="XP_040689914.1">
    <property type="nucleotide sequence ID" value="XM_040837955.1"/>
</dbReference>
<evidence type="ECO:0000313" key="2">
    <source>
        <dbReference type="Proteomes" id="UP000184383"/>
    </source>
</evidence>
<organism evidence="1 2">
    <name type="scientific">Aspergillus wentii DTO 134E9</name>
    <dbReference type="NCBI Taxonomy" id="1073089"/>
    <lineage>
        <taxon>Eukaryota</taxon>
        <taxon>Fungi</taxon>
        <taxon>Dikarya</taxon>
        <taxon>Ascomycota</taxon>
        <taxon>Pezizomycotina</taxon>
        <taxon>Eurotiomycetes</taxon>
        <taxon>Eurotiomycetidae</taxon>
        <taxon>Eurotiales</taxon>
        <taxon>Aspergillaceae</taxon>
        <taxon>Aspergillus</taxon>
        <taxon>Aspergillus subgen. Cremei</taxon>
    </lineage>
</organism>
<proteinExistence type="predicted"/>
<dbReference type="EMBL" id="KV878212">
    <property type="protein sequence ID" value="OJJ36238.1"/>
    <property type="molecule type" value="Genomic_DNA"/>
</dbReference>
<accession>A0A1L9RN36</accession>
<protein>
    <submittedName>
        <fullName evidence="1">Uncharacterized protein</fullName>
    </submittedName>
</protein>
<dbReference type="GeneID" id="63753803"/>
<reference evidence="2" key="1">
    <citation type="journal article" date="2017" name="Genome Biol.">
        <title>Comparative genomics reveals high biological diversity and specific adaptations in the industrially and medically important fungal genus Aspergillus.</title>
        <authorList>
            <person name="de Vries R.P."/>
            <person name="Riley R."/>
            <person name="Wiebenga A."/>
            <person name="Aguilar-Osorio G."/>
            <person name="Amillis S."/>
            <person name="Uchima C.A."/>
            <person name="Anderluh G."/>
            <person name="Asadollahi M."/>
            <person name="Askin M."/>
            <person name="Barry K."/>
            <person name="Battaglia E."/>
            <person name="Bayram O."/>
            <person name="Benocci T."/>
            <person name="Braus-Stromeyer S.A."/>
            <person name="Caldana C."/>
            <person name="Canovas D."/>
            <person name="Cerqueira G.C."/>
            <person name="Chen F."/>
            <person name="Chen W."/>
            <person name="Choi C."/>
            <person name="Clum A."/>
            <person name="Dos Santos R.A."/>
            <person name="Damasio A.R."/>
            <person name="Diallinas G."/>
            <person name="Emri T."/>
            <person name="Fekete E."/>
            <person name="Flipphi M."/>
            <person name="Freyberg S."/>
            <person name="Gallo A."/>
            <person name="Gournas C."/>
            <person name="Habgood R."/>
            <person name="Hainaut M."/>
            <person name="Harispe M.L."/>
            <person name="Henrissat B."/>
            <person name="Hilden K.S."/>
            <person name="Hope R."/>
            <person name="Hossain A."/>
            <person name="Karabika E."/>
            <person name="Karaffa L."/>
            <person name="Karanyi Z."/>
            <person name="Krasevec N."/>
            <person name="Kuo A."/>
            <person name="Kusch H."/>
            <person name="LaButti K."/>
            <person name="Lagendijk E.L."/>
            <person name="Lapidus A."/>
            <person name="Levasseur A."/>
            <person name="Lindquist E."/>
            <person name="Lipzen A."/>
            <person name="Logrieco A.F."/>
            <person name="MacCabe A."/>
            <person name="Maekelae M.R."/>
            <person name="Malavazi I."/>
            <person name="Melin P."/>
            <person name="Meyer V."/>
            <person name="Mielnichuk N."/>
            <person name="Miskei M."/>
            <person name="Molnar A.P."/>
            <person name="Mule G."/>
            <person name="Ngan C.Y."/>
            <person name="Orejas M."/>
            <person name="Orosz E."/>
            <person name="Ouedraogo J.P."/>
            <person name="Overkamp K.M."/>
            <person name="Park H.-S."/>
            <person name="Perrone G."/>
            <person name="Piumi F."/>
            <person name="Punt P.J."/>
            <person name="Ram A.F."/>
            <person name="Ramon A."/>
            <person name="Rauscher S."/>
            <person name="Record E."/>
            <person name="Riano-Pachon D.M."/>
            <person name="Robert V."/>
            <person name="Roehrig J."/>
            <person name="Ruller R."/>
            <person name="Salamov A."/>
            <person name="Salih N.S."/>
            <person name="Samson R.A."/>
            <person name="Sandor E."/>
            <person name="Sanguinetti M."/>
            <person name="Schuetze T."/>
            <person name="Sepcic K."/>
            <person name="Shelest E."/>
            <person name="Sherlock G."/>
            <person name="Sophianopoulou V."/>
            <person name="Squina F.M."/>
            <person name="Sun H."/>
            <person name="Susca A."/>
            <person name="Todd R.B."/>
            <person name="Tsang A."/>
            <person name="Unkles S.E."/>
            <person name="van de Wiele N."/>
            <person name="van Rossen-Uffink D."/>
            <person name="Oliveira J.V."/>
            <person name="Vesth T.C."/>
            <person name="Visser J."/>
            <person name="Yu J.-H."/>
            <person name="Zhou M."/>
            <person name="Andersen M.R."/>
            <person name="Archer D.B."/>
            <person name="Baker S.E."/>
            <person name="Benoit I."/>
            <person name="Brakhage A.A."/>
            <person name="Braus G.H."/>
            <person name="Fischer R."/>
            <person name="Frisvad J.C."/>
            <person name="Goldman G.H."/>
            <person name="Houbraken J."/>
            <person name="Oakley B."/>
            <person name="Pocsi I."/>
            <person name="Scazzocchio C."/>
            <person name="Seiboth B."/>
            <person name="vanKuyk P.A."/>
            <person name="Wortman J."/>
            <person name="Dyer P.S."/>
            <person name="Grigoriev I.V."/>
        </authorList>
    </citation>
    <scope>NUCLEOTIDE SEQUENCE [LARGE SCALE GENOMIC DNA]</scope>
    <source>
        <strain evidence="2">DTO 134E9</strain>
    </source>
</reference>
<name>A0A1L9RN36_ASPWE</name>
<gene>
    <name evidence="1" type="ORF">ASPWEDRAFT_537985</name>
</gene>
<dbReference type="Proteomes" id="UP000184383">
    <property type="component" value="Unassembled WGS sequence"/>
</dbReference>
<evidence type="ECO:0000313" key="1">
    <source>
        <dbReference type="EMBL" id="OJJ36238.1"/>
    </source>
</evidence>
<keyword evidence="2" id="KW-1185">Reference proteome</keyword>